<sequence length="337" mass="36238">MFGGGKSMGGGGGGGMLRTVGRVVTRAGVANLQEPISSSSSNSTTTSPSSPTSKSRPTQHRNSSANQLSLSATVSSPRSSHNIPVSAGSGLPGWPYFGGPAAASAACCDEYEWVSVDGSEDEKSNGYFVDDFFLGPVPSLEEVNTAVSALQQVFDPTSYNGLVRDKFASNSDKDADLDWIEPSVHLSNPRMLQPYVYDRVYDAFHLLQTEPVVQRMVISLSSDKAVWDAVLNNEVVRELKESLKAAESNELRSSDESSDDSNPAINIIRWIFDNTKAKVMEVMEKITNIVNELFKSPDDGKTAMGGAADPFEEKLRTSFLLTVVVLLVVAVTRASRA</sequence>
<reference evidence="1 2" key="1">
    <citation type="journal article" date="2023" name="Science">
        <title>Complex scaffold remodeling in plant triterpene biosynthesis.</title>
        <authorList>
            <person name="De La Pena R."/>
            <person name="Hodgson H."/>
            <person name="Liu J.C."/>
            <person name="Stephenson M.J."/>
            <person name="Martin A.C."/>
            <person name="Owen C."/>
            <person name="Harkess A."/>
            <person name="Leebens-Mack J."/>
            <person name="Jimenez L.E."/>
            <person name="Osbourn A."/>
            <person name="Sattely E.S."/>
        </authorList>
    </citation>
    <scope>NUCLEOTIDE SEQUENCE [LARGE SCALE GENOMIC DNA]</scope>
    <source>
        <strain evidence="2">cv. JPN11</strain>
        <tissue evidence="1">Leaf</tissue>
    </source>
</reference>
<comment type="caution">
    <text evidence="1">The sequence shown here is derived from an EMBL/GenBank/DDBJ whole genome shotgun (WGS) entry which is preliminary data.</text>
</comment>
<name>A0ACC1X6Q4_MELAZ</name>
<evidence type="ECO:0000313" key="1">
    <source>
        <dbReference type="EMBL" id="KAJ4706632.1"/>
    </source>
</evidence>
<keyword evidence="2" id="KW-1185">Reference proteome</keyword>
<protein>
    <submittedName>
        <fullName evidence="1">Uncharacterized conserved protein (UCP012943)</fullName>
    </submittedName>
</protein>
<proteinExistence type="predicted"/>
<gene>
    <name evidence="1" type="ORF">OWV82_020262</name>
</gene>
<evidence type="ECO:0000313" key="2">
    <source>
        <dbReference type="Proteomes" id="UP001164539"/>
    </source>
</evidence>
<dbReference type="EMBL" id="CM051404">
    <property type="protein sequence ID" value="KAJ4706632.1"/>
    <property type="molecule type" value="Genomic_DNA"/>
</dbReference>
<organism evidence="1 2">
    <name type="scientific">Melia azedarach</name>
    <name type="common">Chinaberry tree</name>
    <dbReference type="NCBI Taxonomy" id="155640"/>
    <lineage>
        <taxon>Eukaryota</taxon>
        <taxon>Viridiplantae</taxon>
        <taxon>Streptophyta</taxon>
        <taxon>Embryophyta</taxon>
        <taxon>Tracheophyta</taxon>
        <taxon>Spermatophyta</taxon>
        <taxon>Magnoliopsida</taxon>
        <taxon>eudicotyledons</taxon>
        <taxon>Gunneridae</taxon>
        <taxon>Pentapetalae</taxon>
        <taxon>rosids</taxon>
        <taxon>malvids</taxon>
        <taxon>Sapindales</taxon>
        <taxon>Meliaceae</taxon>
        <taxon>Melia</taxon>
    </lineage>
</organism>
<dbReference type="Proteomes" id="UP001164539">
    <property type="component" value="Chromosome 11"/>
</dbReference>
<accession>A0ACC1X6Q4</accession>